<evidence type="ECO:0000313" key="1">
    <source>
        <dbReference type="EMBL" id="JAH45185.1"/>
    </source>
</evidence>
<dbReference type="AlphaFoldDB" id="A0A0E9SWX2"/>
<accession>A0A0E9SWX2</accession>
<dbReference type="EMBL" id="GBXM01063392">
    <property type="protein sequence ID" value="JAH45185.1"/>
    <property type="molecule type" value="Transcribed_RNA"/>
</dbReference>
<protein>
    <submittedName>
        <fullName evidence="1">Uncharacterized protein</fullName>
    </submittedName>
</protein>
<reference evidence="1" key="1">
    <citation type="submission" date="2014-11" db="EMBL/GenBank/DDBJ databases">
        <authorList>
            <person name="Amaro Gonzalez C."/>
        </authorList>
    </citation>
    <scope>NUCLEOTIDE SEQUENCE</scope>
</reference>
<reference evidence="1" key="2">
    <citation type="journal article" date="2015" name="Fish Shellfish Immunol.">
        <title>Early steps in the European eel (Anguilla anguilla)-Vibrio vulnificus interaction in the gills: Role of the RtxA13 toxin.</title>
        <authorList>
            <person name="Callol A."/>
            <person name="Pajuelo D."/>
            <person name="Ebbesson L."/>
            <person name="Teles M."/>
            <person name="MacKenzie S."/>
            <person name="Amaro C."/>
        </authorList>
    </citation>
    <scope>NUCLEOTIDE SEQUENCE</scope>
</reference>
<organism evidence="1">
    <name type="scientific">Anguilla anguilla</name>
    <name type="common">European freshwater eel</name>
    <name type="synonym">Muraena anguilla</name>
    <dbReference type="NCBI Taxonomy" id="7936"/>
    <lineage>
        <taxon>Eukaryota</taxon>
        <taxon>Metazoa</taxon>
        <taxon>Chordata</taxon>
        <taxon>Craniata</taxon>
        <taxon>Vertebrata</taxon>
        <taxon>Euteleostomi</taxon>
        <taxon>Actinopterygii</taxon>
        <taxon>Neopterygii</taxon>
        <taxon>Teleostei</taxon>
        <taxon>Anguilliformes</taxon>
        <taxon>Anguillidae</taxon>
        <taxon>Anguilla</taxon>
    </lineage>
</organism>
<name>A0A0E9SWX2_ANGAN</name>
<sequence length="34" mass="3835">MPPFETLALQMLQVAVGLLLDSTFVYVPHSRHHS</sequence>
<proteinExistence type="predicted"/>